<evidence type="ECO:0000259" key="9">
    <source>
        <dbReference type="PROSITE" id="PS50928"/>
    </source>
</evidence>
<dbReference type="PANTHER" id="PTHR43357">
    <property type="entry name" value="INNER MEMBRANE ABC TRANSPORTER PERMEASE PROTEIN YDCV"/>
    <property type="match status" value="1"/>
</dbReference>
<evidence type="ECO:0000313" key="11">
    <source>
        <dbReference type="Proteomes" id="UP000316921"/>
    </source>
</evidence>
<feature type="transmembrane region" description="Helical" evidence="8">
    <location>
        <begin position="153"/>
        <end position="176"/>
    </location>
</feature>
<feature type="transmembrane region" description="Helical" evidence="8">
    <location>
        <begin position="211"/>
        <end position="233"/>
    </location>
</feature>
<evidence type="ECO:0000256" key="8">
    <source>
        <dbReference type="RuleBase" id="RU363032"/>
    </source>
</evidence>
<dbReference type="KEGG" id="pbap:Pla133_29810"/>
<comment type="subcellular location">
    <subcellularLocation>
        <location evidence="1">Cell inner membrane</location>
        <topology evidence="1">Multi-pass membrane protein</topology>
    </subcellularLocation>
    <subcellularLocation>
        <location evidence="8">Cell membrane</location>
        <topology evidence="8">Multi-pass membrane protein</topology>
    </subcellularLocation>
</comment>
<keyword evidence="11" id="KW-1185">Reference proteome</keyword>
<dbReference type="PANTHER" id="PTHR43357:SF3">
    <property type="entry name" value="FE(3+)-TRANSPORT SYSTEM PERMEASE PROTEIN FBPB 2"/>
    <property type="match status" value="1"/>
</dbReference>
<feature type="transmembrane region" description="Helical" evidence="8">
    <location>
        <begin position="47"/>
        <end position="71"/>
    </location>
</feature>
<dbReference type="SUPFAM" id="SSF161098">
    <property type="entry name" value="MetI-like"/>
    <property type="match status" value="2"/>
</dbReference>
<dbReference type="Gene3D" id="1.10.3720.10">
    <property type="entry name" value="MetI-like"/>
    <property type="match status" value="2"/>
</dbReference>
<evidence type="ECO:0000256" key="6">
    <source>
        <dbReference type="ARBA" id="ARBA00022989"/>
    </source>
</evidence>
<protein>
    <submittedName>
        <fullName evidence="10">Molybdenum transport system permease protein ModB</fullName>
    </submittedName>
</protein>
<feature type="transmembrane region" description="Helical" evidence="8">
    <location>
        <begin position="83"/>
        <end position="102"/>
    </location>
</feature>
<keyword evidence="6 8" id="KW-1133">Transmembrane helix</keyword>
<dbReference type="RefSeq" id="WP_145066449.1">
    <property type="nucleotide sequence ID" value="NZ_CP036287.1"/>
</dbReference>
<evidence type="ECO:0000256" key="7">
    <source>
        <dbReference type="ARBA" id="ARBA00023136"/>
    </source>
</evidence>
<feature type="transmembrane region" description="Helical" evidence="8">
    <location>
        <begin position="530"/>
        <end position="552"/>
    </location>
</feature>
<keyword evidence="7 8" id="KW-0472">Membrane</keyword>
<proteinExistence type="inferred from homology"/>
<dbReference type="InterPro" id="IPR000515">
    <property type="entry name" value="MetI-like"/>
</dbReference>
<gene>
    <name evidence="10" type="primary">modB_1</name>
    <name evidence="10" type="ORF">Pla133_29810</name>
</gene>
<sequence length="561" mass="59200">MSRSLVIAACAVFAICALAPILAAYGTVRGDDLEALMDARTWGLLWRTIQLGLGVTAVAVGFGLPFGFLVARTDLPGAGLLRTLGVAPLFVPTLLIAMTWTIFSDVRGAPMTTWVLGLANFPLVAVFAARAAERIDARLEEAARVAGGWRAVLRVDLALILPASACGACLAFTFAVNDFAVPDYVSSVGVKFNVYADEIFANWSQFEAPGLAAASAAPLIALTLAALIPALALRRRGALATLRGGFRPPERIPLGPWRWPAFAFALLVVGLSTLAPLGRLAFEAGGGPHRWRPMSVQAAAAGAEIPTPAAVTEREQAGESTTVSTATYLKTAPRILMAQVSQMGSAFGKAIDKARDDLRRSLTYAVGAATAAVLLGLILGHAIERARRRWVGRSLEVLALLPLAAPATLFAFGAIVLWSRPLTSDLYASQVMVPILFTGRLATFAVLILAGGVASMSRELEDVAATSGAGPARRLFTVVAPNLLGSIAGAWVLVFAFAMRELDAGILVPAANKTAIVRVFNGVHFGRDDYVAALSLLLVFTIVLPGLLWNLFAKRRLEMLP</sequence>
<dbReference type="EMBL" id="CP036287">
    <property type="protein sequence ID" value="QDU67892.1"/>
    <property type="molecule type" value="Genomic_DNA"/>
</dbReference>
<dbReference type="Proteomes" id="UP000316921">
    <property type="component" value="Chromosome"/>
</dbReference>
<feature type="domain" description="ABC transmembrane type-1" evidence="9">
    <location>
        <begin position="45"/>
        <end position="232"/>
    </location>
</feature>
<feature type="transmembrane region" description="Helical" evidence="8">
    <location>
        <begin position="475"/>
        <end position="499"/>
    </location>
</feature>
<feature type="transmembrane region" description="Helical" evidence="8">
    <location>
        <begin position="395"/>
        <end position="419"/>
    </location>
</feature>
<feature type="transmembrane region" description="Helical" evidence="8">
    <location>
        <begin position="261"/>
        <end position="282"/>
    </location>
</feature>
<dbReference type="Pfam" id="PF00528">
    <property type="entry name" value="BPD_transp_1"/>
    <property type="match status" value="1"/>
</dbReference>
<dbReference type="AlphaFoldDB" id="A0A518BLQ8"/>
<reference evidence="10 11" key="1">
    <citation type="submission" date="2019-02" db="EMBL/GenBank/DDBJ databases">
        <title>Deep-cultivation of Planctomycetes and their phenomic and genomic characterization uncovers novel biology.</title>
        <authorList>
            <person name="Wiegand S."/>
            <person name="Jogler M."/>
            <person name="Boedeker C."/>
            <person name="Pinto D."/>
            <person name="Vollmers J."/>
            <person name="Rivas-Marin E."/>
            <person name="Kohn T."/>
            <person name="Peeters S.H."/>
            <person name="Heuer A."/>
            <person name="Rast P."/>
            <person name="Oberbeckmann S."/>
            <person name="Bunk B."/>
            <person name="Jeske O."/>
            <person name="Meyerdierks A."/>
            <person name="Storesund J.E."/>
            <person name="Kallscheuer N."/>
            <person name="Luecker S."/>
            <person name="Lage O.M."/>
            <person name="Pohl T."/>
            <person name="Merkel B.J."/>
            <person name="Hornburger P."/>
            <person name="Mueller R.-W."/>
            <person name="Bruemmer F."/>
            <person name="Labrenz M."/>
            <person name="Spormann A.M."/>
            <person name="Op den Camp H."/>
            <person name="Overmann J."/>
            <person name="Amann R."/>
            <person name="Jetten M.S.M."/>
            <person name="Mascher T."/>
            <person name="Medema M.H."/>
            <person name="Devos D.P."/>
            <person name="Kaster A.-K."/>
            <person name="Ovreas L."/>
            <person name="Rohde M."/>
            <person name="Galperin M.Y."/>
            <person name="Jogler C."/>
        </authorList>
    </citation>
    <scope>NUCLEOTIDE SEQUENCE [LARGE SCALE GENOMIC DNA]</scope>
    <source>
        <strain evidence="10 11">Pla133</strain>
    </source>
</reference>
<dbReference type="GO" id="GO:0005886">
    <property type="term" value="C:plasma membrane"/>
    <property type="evidence" value="ECO:0007669"/>
    <property type="project" value="UniProtKB-SubCell"/>
</dbReference>
<dbReference type="PROSITE" id="PS50928">
    <property type="entry name" value="ABC_TM1"/>
    <property type="match status" value="2"/>
</dbReference>
<keyword evidence="4" id="KW-0997">Cell inner membrane</keyword>
<keyword evidence="2 8" id="KW-0813">Transport</keyword>
<dbReference type="CDD" id="cd06261">
    <property type="entry name" value="TM_PBP2"/>
    <property type="match status" value="2"/>
</dbReference>
<evidence type="ECO:0000256" key="1">
    <source>
        <dbReference type="ARBA" id="ARBA00004429"/>
    </source>
</evidence>
<accession>A0A518BLQ8</accession>
<name>A0A518BLQ8_9BACT</name>
<evidence type="ECO:0000256" key="2">
    <source>
        <dbReference type="ARBA" id="ARBA00022448"/>
    </source>
</evidence>
<evidence type="ECO:0000256" key="5">
    <source>
        <dbReference type="ARBA" id="ARBA00022692"/>
    </source>
</evidence>
<evidence type="ECO:0000256" key="4">
    <source>
        <dbReference type="ARBA" id="ARBA00022519"/>
    </source>
</evidence>
<keyword evidence="5 8" id="KW-0812">Transmembrane</keyword>
<dbReference type="GO" id="GO:0055085">
    <property type="term" value="P:transmembrane transport"/>
    <property type="evidence" value="ECO:0007669"/>
    <property type="project" value="InterPro"/>
</dbReference>
<keyword evidence="3" id="KW-1003">Cell membrane</keyword>
<evidence type="ECO:0000256" key="3">
    <source>
        <dbReference type="ARBA" id="ARBA00022475"/>
    </source>
</evidence>
<dbReference type="InterPro" id="IPR035906">
    <property type="entry name" value="MetI-like_sf"/>
</dbReference>
<feature type="transmembrane region" description="Helical" evidence="8">
    <location>
        <begin position="431"/>
        <end position="454"/>
    </location>
</feature>
<organism evidence="10 11">
    <name type="scientific">Engelhardtia mirabilis</name>
    <dbReference type="NCBI Taxonomy" id="2528011"/>
    <lineage>
        <taxon>Bacteria</taxon>
        <taxon>Pseudomonadati</taxon>
        <taxon>Planctomycetota</taxon>
        <taxon>Planctomycetia</taxon>
        <taxon>Planctomycetia incertae sedis</taxon>
        <taxon>Engelhardtia</taxon>
    </lineage>
</organism>
<feature type="domain" description="ABC transmembrane type-1" evidence="9">
    <location>
        <begin position="358"/>
        <end position="549"/>
    </location>
</feature>
<feature type="transmembrane region" description="Helical" evidence="8">
    <location>
        <begin position="114"/>
        <end position="132"/>
    </location>
</feature>
<comment type="similarity">
    <text evidence="8">Belongs to the binding-protein-dependent transport system permease family.</text>
</comment>
<evidence type="ECO:0000313" key="10">
    <source>
        <dbReference type="EMBL" id="QDU67892.1"/>
    </source>
</evidence>
<feature type="transmembrane region" description="Helical" evidence="8">
    <location>
        <begin position="362"/>
        <end position="383"/>
    </location>
</feature>